<dbReference type="EMBL" id="CAJFCW020000001">
    <property type="protein sequence ID" value="CAG9079549.1"/>
    <property type="molecule type" value="Genomic_DNA"/>
</dbReference>
<gene>
    <name evidence="1" type="ORF">BOKJ2_LOCUS536</name>
</gene>
<evidence type="ECO:0000313" key="1">
    <source>
        <dbReference type="EMBL" id="CAD5205852.1"/>
    </source>
</evidence>
<proteinExistence type="predicted"/>
<dbReference type="Proteomes" id="UP000614601">
    <property type="component" value="Unassembled WGS sequence"/>
</dbReference>
<comment type="caution">
    <text evidence="1">The sequence shown here is derived from an EMBL/GenBank/DDBJ whole genome shotgun (WGS) entry which is preliminary data.</text>
</comment>
<keyword evidence="2" id="KW-1185">Reference proteome</keyword>
<dbReference type="EMBL" id="CAJFDH010000001">
    <property type="protein sequence ID" value="CAD5205852.1"/>
    <property type="molecule type" value="Genomic_DNA"/>
</dbReference>
<dbReference type="Proteomes" id="UP000783686">
    <property type="component" value="Unassembled WGS sequence"/>
</dbReference>
<sequence length="91" mass="10795">MLQCELKLLENIGEDRAEECIHLARQLKMDCLVFRCLEVLYTKFTMPDFHIEQRQENMIVSNAINTLSAITGFDEEDREELLELPRLRPHF</sequence>
<organism evidence="1 2">
    <name type="scientific">Bursaphelenchus okinawaensis</name>
    <dbReference type="NCBI Taxonomy" id="465554"/>
    <lineage>
        <taxon>Eukaryota</taxon>
        <taxon>Metazoa</taxon>
        <taxon>Ecdysozoa</taxon>
        <taxon>Nematoda</taxon>
        <taxon>Chromadorea</taxon>
        <taxon>Rhabditida</taxon>
        <taxon>Tylenchina</taxon>
        <taxon>Tylenchomorpha</taxon>
        <taxon>Aphelenchoidea</taxon>
        <taxon>Aphelenchoididae</taxon>
        <taxon>Bursaphelenchus</taxon>
    </lineage>
</organism>
<accession>A0A811JR23</accession>
<name>A0A811JR23_9BILA</name>
<protein>
    <submittedName>
        <fullName evidence="1">Uncharacterized protein</fullName>
    </submittedName>
</protein>
<reference evidence="1" key="1">
    <citation type="submission" date="2020-09" db="EMBL/GenBank/DDBJ databases">
        <authorList>
            <person name="Kikuchi T."/>
        </authorList>
    </citation>
    <scope>NUCLEOTIDE SEQUENCE</scope>
    <source>
        <strain evidence="1">SH1</strain>
    </source>
</reference>
<dbReference type="AlphaFoldDB" id="A0A811JR23"/>
<evidence type="ECO:0000313" key="2">
    <source>
        <dbReference type="Proteomes" id="UP000614601"/>
    </source>
</evidence>